<organism evidence="2 3">
    <name type="scientific">Phytophthora infestans (strain T30-4)</name>
    <name type="common">Potato late blight agent</name>
    <dbReference type="NCBI Taxonomy" id="403677"/>
    <lineage>
        <taxon>Eukaryota</taxon>
        <taxon>Sar</taxon>
        <taxon>Stramenopiles</taxon>
        <taxon>Oomycota</taxon>
        <taxon>Peronosporomycetes</taxon>
        <taxon>Peronosporales</taxon>
        <taxon>Peronosporaceae</taxon>
        <taxon>Phytophthora</taxon>
    </lineage>
</organism>
<protein>
    <recommendedName>
        <fullName evidence="1">Tc1-like transposase DDE domain-containing protein</fullName>
    </recommendedName>
</protein>
<reference evidence="3" key="1">
    <citation type="journal article" date="2009" name="Nature">
        <title>Genome sequence and analysis of the Irish potato famine pathogen Phytophthora infestans.</title>
        <authorList>
            <consortium name="The Broad Institute Genome Sequencing Platform"/>
            <person name="Haas B.J."/>
            <person name="Kamoun S."/>
            <person name="Zody M.C."/>
            <person name="Jiang R.H."/>
            <person name="Handsaker R.E."/>
            <person name="Cano L.M."/>
            <person name="Grabherr M."/>
            <person name="Kodira C.D."/>
            <person name="Raffaele S."/>
            <person name="Torto-Alalibo T."/>
            <person name="Bozkurt T.O."/>
            <person name="Ah-Fong A.M."/>
            <person name="Alvarado L."/>
            <person name="Anderson V.L."/>
            <person name="Armstrong M.R."/>
            <person name="Avrova A."/>
            <person name="Baxter L."/>
            <person name="Beynon J."/>
            <person name="Boevink P.C."/>
            <person name="Bollmann S.R."/>
            <person name="Bos J.I."/>
            <person name="Bulone V."/>
            <person name="Cai G."/>
            <person name="Cakir C."/>
            <person name="Carrington J.C."/>
            <person name="Chawner M."/>
            <person name="Conti L."/>
            <person name="Costanzo S."/>
            <person name="Ewan R."/>
            <person name="Fahlgren N."/>
            <person name="Fischbach M.A."/>
            <person name="Fugelstad J."/>
            <person name="Gilroy E.M."/>
            <person name="Gnerre S."/>
            <person name="Green P.J."/>
            <person name="Grenville-Briggs L.J."/>
            <person name="Griffith J."/>
            <person name="Grunwald N.J."/>
            <person name="Horn K."/>
            <person name="Horner N.R."/>
            <person name="Hu C.H."/>
            <person name="Huitema E."/>
            <person name="Jeong D.H."/>
            <person name="Jones A.M."/>
            <person name="Jones J.D."/>
            <person name="Jones R.W."/>
            <person name="Karlsson E.K."/>
            <person name="Kunjeti S.G."/>
            <person name="Lamour K."/>
            <person name="Liu Z."/>
            <person name="Ma L."/>
            <person name="Maclean D."/>
            <person name="Chibucos M.C."/>
            <person name="McDonald H."/>
            <person name="McWalters J."/>
            <person name="Meijer H.J."/>
            <person name="Morgan W."/>
            <person name="Morris P.F."/>
            <person name="Munro C.A."/>
            <person name="O'Neill K."/>
            <person name="Ospina-Giraldo M."/>
            <person name="Pinzon A."/>
            <person name="Pritchard L."/>
            <person name="Ramsahoye B."/>
            <person name="Ren Q."/>
            <person name="Restrepo S."/>
            <person name="Roy S."/>
            <person name="Sadanandom A."/>
            <person name="Savidor A."/>
            <person name="Schornack S."/>
            <person name="Schwartz D.C."/>
            <person name="Schumann U.D."/>
            <person name="Schwessinger B."/>
            <person name="Seyer L."/>
            <person name="Sharpe T."/>
            <person name="Silvar C."/>
            <person name="Song J."/>
            <person name="Studholme D.J."/>
            <person name="Sykes S."/>
            <person name="Thines M."/>
            <person name="van de Vondervoort P.J."/>
            <person name="Phuntumart V."/>
            <person name="Wawra S."/>
            <person name="Weide R."/>
            <person name="Win J."/>
            <person name="Young C."/>
            <person name="Zhou S."/>
            <person name="Fry W."/>
            <person name="Meyers B.C."/>
            <person name="van West P."/>
            <person name="Ristaino J."/>
            <person name="Govers F."/>
            <person name="Birch P.R."/>
            <person name="Whisson S.C."/>
            <person name="Judelson H.S."/>
            <person name="Nusbaum C."/>
        </authorList>
    </citation>
    <scope>NUCLEOTIDE SEQUENCE [LARGE SCALE GENOMIC DNA]</scope>
    <source>
        <strain evidence="3">T30-4</strain>
    </source>
</reference>
<dbReference type="KEGG" id="pif:PITG_22617"/>
<dbReference type="GeneID" id="9479844"/>
<gene>
    <name evidence="2" type="ORF">PITG_22617</name>
</gene>
<feature type="domain" description="Tc1-like transposase DDE" evidence="1">
    <location>
        <begin position="54"/>
        <end position="113"/>
    </location>
</feature>
<dbReference type="Gene3D" id="3.30.420.10">
    <property type="entry name" value="Ribonuclease H-like superfamily/Ribonuclease H"/>
    <property type="match status" value="1"/>
</dbReference>
<dbReference type="HOGENOM" id="CLU_135912_0_0_1"/>
<dbReference type="Proteomes" id="UP000006643">
    <property type="component" value="Unassembled WGS sequence"/>
</dbReference>
<dbReference type="InterPro" id="IPR036397">
    <property type="entry name" value="RNaseH_sf"/>
</dbReference>
<evidence type="ECO:0000313" key="3">
    <source>
        <dbReference type="Proteomes" id="UP000006643"/>
    </source>
</evidence>
<accession>D0RMM4</accession>
<sequence>MKSHLTIEVLRKRGYALRGQIRGKLQRIPRVSMLAFIGVNGVIDYYDSRAGARPYPRSNSLWILYGASIHCHPEIAHFLRSIGIVPIFLPAYCPFFNPIEYLFGYVKKAFQRHYEDSTDNNLVPVVAGRWRASSIS</sequence>
<keyword evidence="3" id="KW-1185">Reference proteome</keyword>
<dbReference type="InterPro" id="IPR038717">
    <property type="entry name" value="Tc1-like_DDE_dom"/>
</dbReference>
<evidence type="ECO:0000259" key="1">
    <source>
        <dbReference type="Pfam" id="PF13358"/>
    </source>
</evidence>
<name>D0RMM4_PHYIT</name>
<dbReference type="OrthoDB" id="123070at2759"/>
<dbReference type="RefSeq" id="XP_002909706.1">
    <property type="nucleotide sequence ID" value="XM_002909660.1"/>
</dbReference>
<dbReference type="Pfam" id="PF13358">
    <property type="entry name" value="DDE_3"/>
    <property type="match status" value="1"/>
</dbReference>
<proteinExistence type="predicted"/>
<evidence type="ECO:0000313" key="2">
    <source>
        <dbReference type="EMBL" id="EEY64950.1"/>
    </source>
</evidence>
<dbReference type="InParanoid" id="D0RMM4"/>
<dbReference type="AlphaFoldDB" id="D0RMM4"/>
<dbReference type="GO" id="GO:0003676">
    <property type="term" value="F:nucleic acid binding"/>
    <property type="evidence" value="ECO:0007669"/>
    <property type="project" value="InterPro"/>
</dbReference>
<dbReference type="VEuPathDB" id="FungiDB:PITG_22617"/>
<dbReference type="EMBL" id="GG691910">
    <property type="protein sequence ID" value="EEY64950.1"/>
    <property type="molecule type" value="Genomic_DNA"/>
</dbReference>